<accession>D2NS19</accession>
<dbReference type="AlphaFoldDB" id="D2NS19"/>
<evidence type="ECO:0000313" key="2">
    <source>
        <dbReference type="EMBL" id="BAI64445.1"/>
    </source>
</evidence>
<proteinExistence type="predicted"/>
<sequence length="416" mass="44466">MVTGASLTGALCLLLCLLGFAALRLAQIASVGILCGVLRGAFSLVRSLLGTVLGAFRALAPRVLILSLLLLSVLFLALGDIDIVDSLLQVLNVLTDVLQLLGVTLLLLRNVLQFLKNVTQLATNEVTGRNLTQSNTQRSNLAGQVLGLLQVLLVTLTVLRGHHAVAVILTVLRQQQQGSSVRSLQGQHQGQQGEVQATRVELHLLRRQGVPRQPHATENGHPHQELRGTHVACERLSHAAESVRVGAREQLRLAGAGGAQLRVATLRAGVAALAVAFSVLFLQAVLEDARLIDAGVLFGTVCVAAVRFRQSVVLPFVREFHHRKCASLRAGAHRARRRWSLRLPGGAIRSQWERWSGHRSPARVPALLNLPGQRQAQCRYRGCDQSAHSAAHAVASACAPDPGTCRSAFPGAGGSP</sequence>
<evidence type="ECO:0000313" key="3">
    <source>
        <dbReference type="Proteomes" id="UP000001883"/>
    </source>
</evidence>
<dbReference type="Proteomes" id="UP000001883">
    <property type="component" value="Chromosome"/>
</dbReference>
<organism evidence="2 3">
    <name type="scientific">Rothia mucilaginosa (strain DY-18)</name>
    <name type="common">Stomatococcus mucilaginosus</name>
    <dbReference type="NCBI Taxonomy" id="680646"/>
    <lineage>
        <taxon>Bacteria</taxon>
        <taxon>Bacillati</taxon>
        <taxon>Actinomycetota</taxon>
        <taxon>Actinomycetes</taxon>
        <taxon>Micrococcales</taxon>
        <taxon>Micrococcaceae</taxon>
        <taxon>Rothia</taxon>
    </lineage>
</organism>
<protein>
    <submittedName>
        <fullName evidence="2">Uncharacterized protein</fullName>
    </submittedName>
</protein>
<keyword evidence="1" id="KW-0472">Membrane</keyword>
<feature type="transmembrane region" description="Helical" evidence="1">
    <location>
        <begin position="36"/>
        <end position="56"/>
    </location>
</feature>
<feature type="transmembrane region" description="Helical" evidence="1">
    <location>
        <begin position="266"/>
        <end position="285"/>
    </location>
</feature>
<keyword evidence="1" id="KW-0812">Transmembrane</keyword>
<evidence type="ECO:0000256" key="1">
    <source>
        <dbReference type="SAM" id="Phobius"/>
    </source>
</evidence>
<reference evidence="3" key="1">
    <citation type="submission" date="2009-07" db="EMBL/GenBank/DDBJ databases">
        <title>Complete genome sequence of Rothia mucilaginosa DJ.</title>
        <authorList>
            <person name="Yamane K."/>
            <person name="Nambu T."/>
            <person name="Mashimo C."/>
            <person name="Sugimori C."/>
            <person name="Yamanaka T."/>
            <person name="Leung K."/>
            <person name="Fukushima H."/>
        </authorList>
    </citation>
    <scope>NUCLEOTIDE SEQUENCE [LARGE SCALE GENOMIC DNA]</scope>
    <source>
        <strain evidence="3">DY-18</strain>
    </source>
</reference>
<dbReference type="HOGENOM" id="CLU_660357_0_0_11"/>
<gene>
    <name evidence="2" type="ordered locus">RMDY18_06130</name>
</gene>
<keyword evidence="3" id="KW-1185">Reference proteome</keyword>
<feature type="transmembrane region" description="Helical" evidence="1">
    <location>
        <begin position="63"/>
        <end position="81"/>
    </location>
</feature>
<reference evidence="2 3" key="2">
    <citation type="journal article" date="2010" name="J Osaka Dent Univ">
        <title>Isolation and identification of Rothia mucilaginosa from persistent apical periodontitis lesions.</title>
        <authorList>
            <person name="Yamane K."/>
            <person name="Yoshida M."/>
            <person name="Fujihira T."/>
            <person name="Baba T."/>
            <person name="Tsuji N."/>
            <person name="Hayashi H."/>
            <person name="Sugimori C."/>
            <person name="Yamanaka T."/>
            <person name="Mashimo C."/>
            <person name="Nambu T."/>
            <person name="Kawai H."/>
            <person name="Fukushima H."/>
        </authorList>
    </citation>
    <scope>NUCLEOTIDE SEQUENCE [LARGE SCALE GENOMIC DNA]</scope>
    <source>
        <strain evidence="2 3">DY-18</strain>
    </source>
</reference>
<keyword evidence="1" id="KW-1133">Transmembrane helix</keyword>
<dbReference type="EMBL" id="AP011540">
    <property type="protein sequence ID" value="BAI64445.1"/>
    <property type="molecule type" value="Genomic_DNA"/>
</dbReference>
<feature type="transmembrane region" description="Helical" evidence="1">
    <location>
        <begin position="87"/>
        <end position="108"/>
    </location>
</feature>
<reference evidence="2 3" key="3">
    <citation type="journal article" date="2010" name="Sequencing">
        <title>Complete Genome Sequence of Rothia mucilaginosa DY-18: A Clinical Isolate with Dense Meshwork-Like Structures from a Persistent Apical Periodontitis Lesion.</title>
        <authorList>
            <person name="Yamane K."/>
            <person name="Nambu T."/>
            <person name="Yamanaka T."/>
            <person name="Mashimo C."/>
            <person name="Sugimori C."/>
            <person name="Leung K.-P."/>
            <person name="Fukushima H."/>
        </authorList>
    </citation>
    <scope>NUCLEOTIDE SEQUENCE [LARGE SCALE GENOMIC DNA]</scope>
    <source>
        <strain evidence="2 3">DY-18</strain>
    </source>
</reference>
<name>D2NS19_ROTMD</name>
<dbReference type="KEGG" id="rmu:RMDY18_06130"/>